<comment type="subcellular location">
    <subcellularLocation>
        <location evidence="1">Membrane</location>
        <topology evidence="1">Multi-pass membrane protein</topology>
    </subcellularLocation>
</comment>
<dbReference type="GO" id="GO:0005741">
    <property type="term" value="C:mitochondrial outer membrane"/>
    <property type="evidence" value="ECO:0007669"/>
    <property type="project" value="TreeGrafter"/>
</dbReference>
<evidence type="ECO:0000256" key="2">
    <source>
        <dbReference type="ARBA" id="ARBA00007524"/>
    </source>
</evidence>
<dbReference type="PANTHER" id="PTHR10057:SF0">
    <property type="entry name" value="TRANSLOCATOR PROTEIN"/>
    <property type="match status" value="1"/>
</dbReference>
<sequence>MVLQHSTAPFTETAGEVVPDPPQPKIPSFVHTTRPDLESFVDRTMPFWTTQDTRNAILSTLVPGGAAALAFATFAKDVETVKWWEAVRKPQWAPKDVRVYSLVDVLTIAPLGYASYLVYKNGGGFDYNDTRLALGLYGTNLLLALATVPIVKQRKISCLATNSILVHLTAAAAAYAFYNIDRRAGYLMIPYSLWTGYYAILTWAIKKENEIVKDL</sequence>
<dbReference type="Proteomes" id="UP001177023">
    <property type="component" value="Unassembled WGS sequence"/>
</dbReference>
<evidence type="ECO:0000256" key="1">
    <source>
        <dbReference type="ARBA" id="ARBA00004141"/>
    </source>
</evidence>
<reference evidence="8" key="1">
    <citation type="submission" date="2023-06" db="EMBL/GenBank/DDBJ databases">
        <authorList>
            <person name="Delattre M."/>
        </authorList>
    </citation>
    <scope>NUCLEOTIDE SEQUENCE</scope>
    <source>
        <strain evidence="8">AF72</strain>
    </source>
</reference>
<feature type="non-terminal residue" evidence="8">
    <location>
        <position position="215"/>
    </location>
</feature>
<evidence type="ECO:0000256" key="6">
    <source>
        <dbReference type="SAM" id="MobiDB-lite"/>
    </source>
</evidence>
<feature type="transmembrane region" description="Helical" evidence="7">
    <location>
        <begin position="56"/>
        <end position="78"/>
    </location>
</feature>
<keyword evidence="5 7" id="KW-0472">Membrane</keyword>
<dbReference type="Gene3D" id="1.20.1260.100">
    <property type="entry name" value="TspO/MBR protein"/>
    <property type="match status" value="1"/>
</dbReference>
<name>A0AA36CVW1_9BILA</name>
<protein>
    <submittedName>
        <fullName evidence="8">Uncharacterized protein</fullName>
    </submittedName>
</protein>
<evidence type="ECO:0000256" key="5">
    <source>
        <dbReference type="ARBA" id="ARBA00023136"/>
    </source>
</evidence>
<dbReference type="GO" id="GO:0033013">
    <property type="term" value="P:tetrapyrrole metabolic process"/>
    <property type="evidence" value="ECO:0007669"/>
    <property type="project" value="UniProtKB-ARBA"/>
</dbReference>
<dbReference type="PANTHER" id="PTHR10057">
    <property type="entry name" value="PERIPHERAL-TYPE BENZODIAZEPINE RECEPTOR"/>
    <property type="match status" value="1"/>
</dbReference>
<dbReference type="Pfam" id="PF03073">
    <property type="entry name" value="TspO_MBR"/>
    <property type="match status" value="1"/>
</dbReference>
<evidence type="ECO:0000313" key="9">
    <source>
        <dbReference type="Proteomes" id="UP001177023"/>
    </source>
</evidence>
<accession>A0AA36CVW1</accession>
<evidence type="ECO:0000256" key="7">
    <source>
        <dbReference type="SAM" id="Phobius"/>
    </source>
</evidence>
<feature type="transmembrane region" description="Helical" evidence="7">
    <location>
        <begin position="158"/>
        <end position="178"/>
    </location>
</feature>
<dbReference type="AlphaFoldDB" id="A0AA36CVW1"/>
<proteinExistence type="inferred from homology"/>
<dbReference type="InterPro" id="IPR004307">
    <property type="entry name" value="TspO_MBR"/>
</dbReference>
<evidence type="ECO:0000256" key="3">
    <source>
        <dbReference type="ARBA" id="ARBA00022692"/>
    </source>
</evidence>
<comment type="similarity">
    <text evidence="2">Belongs to the TspO/BZRP family.</text>
</comment>
<feature type="compositionally biased region" description="Polar residues" evidence="6">
    <location>
        <begin position="1"/>
        <end position="10"/>
    </location>
</feature>
<dbReference type="FunFam" id="1.20.1260.100:FF:000001">
    <property type="entry name" value="translocator protein 2"/>
    <property type="match status" value="1"/>
</dbReference>
<keyword evidence="4 7" id="KW-1133">Transmembrane helix</keyword>
<gene>
    <name evidence="8" type="ORF">MSPICULIGERA_LOCUS13632</name>
</gene>
<dbReference type="CDD" id="cd15904">
    <property type="entry name" value="TSPO_MBR"/>
    <property type="match status" value="1"/>
</dbReference>
<dbReference type="InterPro" id="IPR038330">
    <property type="entry name" value="TspO/MBR-related_sf"/>
</dbReference>
<dbReference type="EMBL" id="CATQJA010002637">
    <property type="protein sequence ID" value="CAJ0575320.1"/>
    <property type="molecule type" value="Genomic_DNA"/>
</dbReference>
<keyword evidence="3 7" id="KW-0812">Transmembrane</keyword>
<feature type="transmembrane region" description="Helical" evidence="7">
    <location>
        <begin position="131"/>
        <end position="151"/>
    </location>
</feature>
<keyword evidence="9" id="KW-1185">Reference proteome</keyword>
<evidence type="ECO:0000256" key="4">
    <source>
        <dbReference type="ARBA" id="ARBA00022989"/>
    </source>
</evidence>
<evidence type="ECO:0000313" key="8">
    <source>
        <dbReference type="EMBL" id="CAJ0575320.1"/>
    </source>
</evidence>
<comment type="caution">
    <text evidence="8">The sequence shown here is derived from an EMBL/GenBank/DDBJ whole genome shotgun (WGS) entry which is preliminary data.</text>
</comment>
<feature type="region of interest" description="Disordered" evidence="6">
    <location>
        <begin position="1"/>
        <end position="24"/>
    </location>
</feature>
<feature type="transmembrane region" description="Helical" evidence="7">
    <location>
        <begin position="184"/>
        <end position="205"/>
    </location>
</feature>
<feature type="transmembrane region" description="Helical" evidence="7">
    <location>
        <begin position="99"/>
        <end position="119"/>
    </location>
</feature>
<organism evidence="8 9">
    <name type="scientific">Mesorhabditis spiculigera</name>
    <dbReference type="NCBI Taxonomy" id="96644"/>
    <lineage>
        <taxon>Eukaryota</taxon>
        <taxon>Metazoa</taxon>
        <taxon>Ecdysozoa</taxon>
        <taxon>Nematoda</taxon>
        <taxon>Chromadorea</taxon>
        <taxon>Rhabditida</taxon>
        <taxon>Rhabditina</taxon>
        <taxon>Rhabditomorpha</taxon>
        <taxon>Rhabditoidea</taxon>
        <taxon>Rhabditidae</taxon>
        <taxon>Mesorhabditinae</taxon>
        <taxon>Mesorhabditis</taxon>
    </lineage>
</organism>